<feature type="compositionally biased region" description="Basic and acidic residues" evidence="1">
    <location>
        <begin position="93"/>
        <end position="129"/>
    </location>
</feature>
<feature type="compositionally biased region" description="Basic and acidic residues" evidence="1">
    <location>
        <begin position="138"/>
        <end position="155"/>
    </location>
</feature>
<dbReference type="PANTHER" id="PTHR46992">
    <property type="entry name" value="GYF DOMAIN-CONTAINING PROTEIN"/>
    <property type="match status" value="1"/>
</dbReference>
<feature type="region of interest" description="Disordered" evidence="1">
    <location>
        <begin position="1"/>
        <end position="25"/>
    </location>
</feature>
<evidence type="ECO:0000313" key="3">
    <source>
        <dbReference type="Proteomes" id="UP000639772"/>
    </source>
</evidence>
<dbReference type="OrthoDB" id="1751691at2759"/>
<sequence>MAEGKVDLARISQPKPASEAFGGKGVSVGLLDEEKVLVGLDDSKDQLNSENSIPLSPQWLYSKNSESKVGNYVASGDSRLQNSLPQGTSADPLQKDSWRLDGPPEKKEWRRNVPDIETSRRWRDEERETGLLGRRERRKEGDREIEYRKNDHRSDNVLLRDSSESRILSSSDRWHEVTGRNTGYDNRRDSKWSSRWGPEEKG</sequence>
<feature type="compositionally biased region" description="Polar residues" evidence="1">
    <location>
        <begin position="48"/>
        <end position="68"/>
    </location>
</feature>
<dbReference type="AlphaFoldDB" id="A0A835U2B7"/>
<name>A0A835U2B7_VANPL</name>
<evidence type="ECO:0000256" key="1">
    <source>
        <dbReference type="SAM" id="MobiDB-lite"/>
    </source>
</evidence>
<feature type="compositionally biased region" description="Polar residues" evidence="1">
    <location>
        <begin position="78"/>
        <end position="91"/>
    </location>
</feature>
<feature type="region of interest" description="Disordered" evidence="1">
    <location>
        <begin position="41"/>
        <end position="202"/>
    </location>
</feature>
<organism evidence="2 3">
    <name type="scientific">Vanilla planifolia</name>
    <name type="common">Vanilla</name>
    <dbReference type="NCBI Taxonomy" id="51239"/>
    <lineage>
        <taxon>Eukaryota</taxon>
        <taxon>Viridiplantae</taxon>
        <taxon>Streptophyta</taxon>
        <taxon>Embryophyta</taxon>
        <taxon>Tracheophyta</taxon>
        <taxon>Spermatophyta</taxon>
        <taxon>Magnoliopsida</taxon>
        <taxon>Liliopsida</taxon>
        <taxon>Asparagales</taxon>
        <taxon>Orchidaceae</taxon>
        <taxon>Vanilloideae</taxon>
        <taxon>Vanilleae</taxon>
        <taxon>Vanilla</taxon>
    </lineage>
</organism>
<proteinExistence type="predicted"/>
<dbReference type="Proteomes" id="UP000639772">
    <property type="component" value="Unassembled WGS sequence"/>
</dbReference>
<comment type="caution">
    <text evidence="2">The sequence shown here is derived from an EMBL/GenBank/DDBJ whole genome shotgun (WGS) entry which is preliminary data.</text>
</comment>
<dbReference type="EMBL" id="JADCNM010000530">
    <property type="protein sequence ID" value="KAG0446889.1"/>
    <property type="molecule type" value="Genomic_DNA"/>
</dbReference>
<protein>
    <submittedName>
        <fullName evidence="2">Uncharacterized protein</fullName>
    </submittedName>
</protein>
<dbReference type="PANTHER" id="PTHR46992:SF1">
    <property type="entry name" value="GYF DOMAIN-CONTAINING PROTEIN"/>
    <property type="match status" value="1"/>
</dbReference>
<reference evidence="2 3" key="1">
    <citation type="journal article" date="2020" name="Nat. Food">
        <title>A phased Vanilla planifolia genome enables genetic improvement of flavour and production.</title>
        <authorList>
            <person name="Hasing T."/>
            <person name="Tang H."/>
            <person name="Brym M."/>
            <person name="Khazi F."/>
            <person name="Huang T."/>
            <person name="Chambers A.H."/>
        </authorList>
    </citation>
    <scope>NUCLEOTIDE SEQUENCE [LARGE SCALE GENOMIC DNA]</scope>
    <source>
        <tissue evidence="2">Leaf</tissue>
    </source>
</reference>
<gene>
    <name evidence="2" type="ORF">HPP92_028595</name>
</gene>
<feature type="compositionally biased region" description="Basic and acidic residues" evidence="1">
    <location>
        <begin position="185"/>
        <end position="202"/>
    </location>
</feature>
<accession>A0A835U2B7</accession>
<evidence type="ECO:0000313" key="2">
    <source>
        <dbReference type="EMBL" id="KAG0446889.1"/>
    </source>
</evidence>